<evidence type="ECO:0000259" key="2">
    <source>
        <dbReference type="Pfam" id="PF00582"/>
    </source>
</evidence>
<dbReference type="PRINTS" id="PR01438">
    <property type="entry name" value="UNVRSLSTRESS"/>
</dbReference>
<comment type="similarity">
    <text evidence="1">Belongs to the universal stress protein A family.</text>
</comment>
<dbReference type="Proteomes" id="UP000316181">
    <property type="component" value="Unassembled WGS sequence"/>
</dbReference>
<evidence type="ECO:0000313" key="3">
    <source>
        <dbReference type="EMBL" id="TQK76316.1"/>
    </source>
</evidence>
<dbReference type="InterPro" id="IPR006015">
    <property type="entry name" value="Universal_stress_UspA"/>
</dbReference>
<dbReference type="RefSeq" id="WP_142111612.1">
    <property type="nucleotide sequence ID" value="NZ_BAAATB010000002.1"/>
</dbReference>
<dbReference type="InterPro" id="IPR014729">
    <property type="entry name" value="Rossmann-like_a/b/a_fold"/>
</dbReference>
<dbReference type="OrthoDB" id="267918at2"/>
<dbReference type="EMBL" id="VFNV01000001">
    <property type="protein sequence ID" value="TQK76316.1"/>
    <property type="molecule type" value="Genomic_DNA"/>
</dbReference>
<gene>
    <name evidence="3" type="ORF">FB389_0983</name>
</gene>
<feature type="domain" description="UspA" evidence="2">
    <location>
        <begin position="168"/>
        <end position="306"/>
    </location>
</feature>
<evidence type="ECO:0000256" key="1">
    <source>
        <dbReference type="ARBA" id="ARBA00008791"/>
    </source>
</evidence>
<evidence type="ECO:0000313" key="4">
    <source>
        <dbReference type="Proteomes" id="UP000316181"/>
    </source>
</evidence>
<organism evidence="3 4">
    <name type="scientific">Rarobacter incanus</name>
    <dbReference type="NCBI Taxonomy" id="153494"/>
    <lineage>
        <taxon>Bacteria</taxon>
        <taxon>Bacillati</taxon>
        <taxon>Actinomycetota</taxon>
        <taxon>Actinomycetes</taxon>
        <taxon>Micrococcales</taxon>
        <taxon>Rarobacteraceae</taxon>
        <taxon>Rarobacter</taxon>
    </lineage>
</organism>
<feature type="domain" description="UspA" evidence="2">
    <location>
        <begin position="1"/>
        <end position="140"/>
    </location>
</feature>
<dbReference type="PANTHER" id="PTHR46268">
    <property type="entry name" value="STRESS RESPONSE PROTEIN NHAX"/>
    <property type="match status" value="1"/>
</dbReference>
<name>A0A542SNV0_9MICO</name>
<dbReference type="InterPro" id="IPR006016">
    <property type="entry name" value="UspA"/>
</dbReference>
<accession>A0A542SNV0</accession>
<comment type="caution">
    <text evidence="3">The sequence shown here is derived from an EMBL/GenBank/DDBJ whole genome shotgun (WGS) entry which is preliminary data.</text>
</comment>
<dbReference type="Pfam" id="PF00582">
    <property type="entry name" value="Usp"/>
    <property type="match status" value="2"/>
</dbReference>
<sequence>MVKPVVIGVDGSRASRVALAWAIRLAKKNGAKVIALCSYSLPSFTVASLDGGYAALDDAAIAAGAKKVAEQAREEAIAQGVEASASVVPGDAAAALIEASKEASAVVVGTRGGSGIPERLLGTVSSALPAHSHCPTVLVPLQSAQPIGGGLEENSIEDTHPAVTLRPIKRIVVGVDGSVTSQVALRVAMKAAKDWGAELVVVGGVPIASGSGILAWLPAAIDRHQIVADVRAGIEKLVAKAKAEIAGIEPEIVVVDGTGAELLTRFSKTADLLVLGSRGRGGFAGLLLGSTSQAVLHHSACPVLVINKRTDIDDAELDAV</sequence>
<reference evidence="3 4" key="1">
    <citation type="submission" date="2019-06" db="EMBL/GenBank/DDBJ databases">
        <title>Sequencing the genomes of 1000 actinobacteria strains.</title>
        <authorList>
            <person name="Klenk H.-P."/>
        </authorList>
    </citation>
    <scope>NUCLEOTIDE SEQUENCE [LARGE SCALE GENOMIC DNA]</scope>
    <source>
        <strain evidence="3 4">DSM 10596</strain>
    </source>
</reference>
<dbReference type="Gene3D" id="3.40.50.620">
    <property type="entry name" value="HUPs"/>
    <property type="match status" value="2"/>
</dbReference>
<keyword evidence="4" id="KW-1185">Reference proteome</keyword>
<protein>
    <submittedName>
        <fullName evidence="3">Nucleotide-binding universal stress UspA family protein</fullName>
    </submittedName>
</protein>
<dbReference type="AlphaFoldDB" id="A0A542SNV0"/>
<dbReference type="CDD" id="cd00293">
    <property type="entry name" value="USP-like"/>
    <property type="match status" value="2"/>
</dbReference>
<dbReference type="SUPFAM" id="SSF52402">
    <property type="entry name" value="Adenine nucleotide alpha hydrolases-like"/>
    <property type="match status" value="2"/>
</dbReference>
<proteinExistence type="inferred from homology"/>
<dbReference type="PANTHER" id="PTHR46268:SF6">
    <property type="entry name" value="UNIVERSAL STRESS PROTEIN UP12"/>
    <property type="match status" value="1"/>
</dbReference>